<gene>
    <name evidence="2" type="ORF">HUG12_02995</name>
</gene>
<feature type="region of interest" description="Disordered" evidence="1">
    <location>
        <begin position="82"/>
        <end position="104"/>
    </location>
</feature>
<dbReference type="SUPFAM" id="SSF55961">
    <property type="entry name" value="Bet v1-like"/>
    <property type="match status" value="1"/>
</dbReference>
<dbReference type="KEGG" id="halu:HUG12_02995"/>
<feature type="compositionally biased region" description="Polar residues" evidence="1">
    <location>
        <begin position="86"/>
        <end position="98"/>
    </location>
</feature>
<dbReference type="GeneID" id="56036392"/>
<proteinExistence type="predicted"/>
<dbReference type="RefSeq" id="WP_179267352.1">
    <property type="nucleotide sequence ID" value="NZ_CP058579.1"/>
</dbReference>
<dbReference type="CDD" id="cd07817">
    <property type="entry name" value="SRPBCC_8"/>
    <property type="match status" value="1"/>
</dbReference>
<dbReference type="EMBL" id="CP058579">
    <property type="protein sequence ID" value="QLG60766.1"/>
    <property type="molecule type" value="Genomic_DNA"/>
</dbReference>
<feature type="region of interest" description="Disordered" evidence="1">
    <location>
        <begin position="1"/>
        <end position="31"/>
    </location>
</feature>
<accession>A0A7D5L8H1</accession>
<evidence type="ECO:0000256" key="1">
    <source>
        <dbReference type="SAM" id="MobiDB-lite"/>
    </source>
</evidence>
<evidence type="ECO:0000313" key="2">
    <source>
        <dbReference type="EMBL" id="QLG60766.1"/>
    </source>
</evidence>
<name>A0A7D5L8H1_9EURY</name>
<dbReference type="Proteomes" id="UP000509626">
    <property type="component" value="Chromosome"/>
</dbReference>
<dbReference type="InterPro" id="IPR023393">
    <property type="entry name" value="START-like_dom_sf"/>
</dbReference>
<feature type="compositionally biased region" description="Acidic residues" evidence="1">
    <location>
        <begin position="144"/>
        <end position="154"/>
    </location>
</feature>
<reference evidence="2 3" key="1">
    <citation type="submission" date="2020-06" db="EMBL/GenBank/DDBJ databases">
        <title>NJ-3-1, isolated from saline soil.</title>
        <authorList>
            <person name="Cui H.L."/>
            <person name="Shi X."/>
        </authorList>
    </citation>
    <scope>NUCLEOTIDE SEQUENCE [LARGE SCALE GENOMIC DNA]</scope>
    <source>
        <strain evidence="2 3">NJ-3-1</strain>
    </source>
</reference>
<feature type="region of interest" description="Disordered" evidence="1">
    <location>
        <begin position="142"/>
        <end position="164"/>
    </location>
</feature>
<dbReference type="PANTHER" id="PTHR33824:SF7">
    <property type="entry name" value="POLYKETIDE CYCLASE_DEHYDRASE AND LIPID TRANSPORT SUPERFAMILY PROTEIN"/>
    <property type="match status" value="1"/>
</dbReference>
<dbReference type="PANTHER" id="PTHR33824">
    <property type="entry name" value="POLYKETIDE CYCLASE/DEHYDRASE AND LIPID TRANSPORT SUPERFAMILY PROTEIN"/>
    <property type="match status" value="1"/>
</dbReference>
<keyword evidence="3" id="KW-1185">Reference proteome</keyword>
<protein>
    <submittedName>
        <fullName evidence="2">SRPBCC family protein</fullName>
    </submittedName>
</protein>
<sequence length="284" mass="29457">MSPPPPSVATAGPPERPHAPHRSPVDGSPGTWERAATAALGGTLLARGLRRRSFGGAAAALGGGWLLYRAITGRGRSARTFVPAPTWSSSGSDRTGSGPSDGATTVERAVTVRGDADELAGVWRDPERLALVAGHVLEVTAGDGDGDGVAEDGNVEGGADQSDEGRLRWTVRGPLGRVLSWETRVVEERPGELLRWESVAGAAVPSEGEVRFDPAPGDRGTEVTLRVRFDPPGGRLGDAAMGRFGVVPDALVGGALRRFRSLVETGEVPTLEGNPSARGRGDLL</sequence>
<dbReference type="OrthoDB" id="167922at2157"/>
<organism evidence="2 3">
    <name type="scientific">Halorarum salinum</name>
    <dbReference type="NCBI Taxonomy" id="2743089"/>
    <lineage>
        <taxon>Archaea</taxon>
        <taxon>Methanobacteriati</taxon>
        <taxon>Methanobacteriota</taxon>
        <taxon>Stenosarchaea group</taxon>
        <taxon>Halobacteria</taxon>
        <taxon>Halobacteriales</taxon>
        <taxon>Haloferacaceae</taxon>
        <taxon>Halorarum</taxon>
    </lineage>
</organism>
<dbReference type="Gene3D" id="3.30.530.20">
    <property type="match status" value="1"/>
</dbReference>
<evidence type="ECO:0000313" key="3">
    <source>
        <dbReference type="Proteomes" id="UP000509626"/>
    </source>
</evidence>
<dbReference type="InterPro" id="IPR047137">
    <property type="entry name" value="ORF3"/>
</dbReference>
<dbReference type="AlphaFoldDB" id="A0A7D5L8H1"/>